<evidence type="ECO:0000256" key="1">
    <source>
        <dbReference type="SAM" id="MobiDB-lite"/>
    </source>
</evidence>
<comment type="caution">
    <text evidence="2">The sequence shown here is derived from an EMBL/GenBank/DDBJ whole genome shotgun (WGS) entry which is preliminary data.</text>
</comment>
<name>K9GHI5_PEND2</name>
<dbReference type="EMBL" id="AKCT01000175">
    <property type="protein sequence ID" value="EKV12686.1"/>
    <property type="molecule type" value="Genomic_DNA"/>
</dbReference>
<dbReference type="Proteomes" id="UP000009882">
    <property type="component" value="Unassembled WGS sequence"/>
</dbReference>
<dbReference type="AlphaFoldDB" id="K9GHI5"/>
<organism evidence="2 3">
    <name type="scientific">Penicillium digitatum (strain PHI26 / CECT 20796)</name>
    <name type="common">Green mold</name>
    <dbReference type="NCBI Taxonomy" id="1170229"/>
    <lineage>
        <taxon>Eukaryota</taxon>
        <taxon>Fungi</taxon>
        <taxon>Dikarya</taxon>
        <taxon>Ascomycota</taxon>
        <taxon>Pezizomycotina</taxon>
        <taxon>Eurotiomycetes</taxon>
        <taxon>Eurotiomycetidae</taxon>
        <taxon>Eurotiales</taxon>
        <taxon>Aspergillaceae</taxon>
        <taxon>Penicillium</taxon>
    </lineage>
</organism>
<evidence type="ECO:0000313" key="2">
    <source>
        <dbReference type="EMBL" id="EKV12686.1"/>
    </source>
</evidence>
<gene>
    <name evidence="2" type="ORF">PDIG_42870</name>
</gene>
<dbReference type="HOGENOM" id="CLU_138696_0_0_1"/>
<dbReference type="STRING" id="1170229.K9GHI5"/>
<proteinExistence type="predicted"/>
<dbReference type="OMA" id="DYYWITV"/>
<reference evidence="3" key="1">
    <citation type="journal article" date="2012" name="BMC Genomics">
        <title>Genome sequence of the necrotrophic fungus Penicillium digitatum, the main postharvest pathogen of citrus.</title>
        <authorList>
            <person name="Marcet-Houben M."/>
            <person name="Ballester A.-R."/>
            <person name="de la Fuente B."/>
            <person name="Harries E."/>
            <person name="Marcos J.F."/>
            <person name="Gonzalez-Candelas L."/>
            <person name="Gabaldon T."/>
        </authorList>
    </citation>
    <scope>NUCLEOTIDE SEQUENCE [LARGE SCALE GENOMIC DNA]</scope>
    <source>
        <strain evidence="3">PHI26 / CECT 20796</strain>
    </source>
</reference>
<keyword evidence="3" id="KW-1185">Reference proteome</keyword>
<dbReference type="OrthoDB" id="4236250at2759"/>
<feature type="compositionally biased region" description="Polar residues" evidence="1">
    <location>
        <begin position="17"/>
        <end position="27"/>
    </location>
</feature>
<evidence type="ECO:0000313" key="3">
    <source>
        <dbReference type="Proteomes" id="UP000009882"/>
    </source>
</evidence>
<feature type="region of interest" description="Disordered" evidence="1">
    <location>
        <begin position="1"/>
        <end position="27"/>
    </location>
</feature>
<sequence length="176" mass="20139">MQHPTKARSSHQSSSHPLTSDIPSKFQPSVYKSTDGKHFAEPAGNRDDYYWITVHFPPDIDHRGIPDSAIMLYVRNMITKGHFTVDNQAMHGFGKKCLSIPIKRDPETPLPMSFMPDPTHPDLLLAENLAGYWKDQIAFRKVTLDQRMIFGETRHKVVKLEDMLDVGVALMDPWRI</sequence>
<protein>
    <submittedName>
        <fullName evidence="2">Uncharacterized protein</fullName>
    </submittedName>
</protein>
<dbReference type="InParanoid" id="K9GHI5"/>
<accession>K9GHI5</accession>